<feature type="transmembrane region" description="Helical" evidence="6">
    <location>
        <begin position="97"/>
        <end position="118"/>
    </location>
</feature>
<accession>A0ABU3Z9W1</accession>
<keyword evidence="5 6" id="KW-0472">Membrane</keyword>
<sequence>MRILDSYILKAFVGPFFFGVFAFTSIFVGTGTLFRIAQYITEYGASLWLVTKAFVLALPSIVILTFPMSVLLASLMTFSRLSGTSEIVVMRSGGQSFLRLAMPVYIVAMVISLAAVAFNEYVVPKTNNMYQTIVREEIKKNATPQSQDHIVLKTMDGDNLGTLMYARSYDSTTKQLKLITVQQFTNGELTQVENADTAVWNGQNWIMHSGIIYDLAADQGVERTMKFKEQILPITSDPKSIEKDQREPSELTIKELRQQIKAYKAGYTNTNKLEMEMYQRFTIPLASFVFALVGAPLGLQKTRSSSSIGFGISILIIFIYYGVMTFTAALGKGGAMPTLLAALSPDLLGIIAGLYLNWRVSK</sequence>
<dbReference type="EMBL" id="JAWJZB010000008">
    <property type="protein sequence ID" value="MDV5088707.1"/>
    <property type="molecule type" value="Genomic_DNA"/>
</dbReference>
<proteinExistence type="predicted"/>
<gene>
    <name evidence="7" type="ORF">RVY80_07620</name>
</gene>
<dbReference type="InterPro" id="IPR005495">
    <property type="entry name" value="LptG/LptF_permease"/>
</dbReference>
<feature type="transmembrane region" description="Helical" evidence="6">
    <location>
        <begin position="308"/>
        <end position="330"/>
    </location>
</feature>
<comment type="subcellular location">
    <subcellularLocation>
        <location evidence="1">Cell membrane</location>
        <topology evidence="1">Multi-pass membrane protein</topology>
    </subcellularLocation>
</comment>
<feature type="transmembrane region" description="Helical" evidence="6">
    <location>
        <begin position="54"/>
        <end position="76"/>
    </location>
</feature>
<evidence type="ECO:0000256" key="3">
    <source>
        <dbReference type="ARBA" id="ARBA00022692"/>
    </source>
</evidence>
<keyword evidence="8" id="KW-1185">Reference proteome</keyword>
<name>A0ABU3Z9W1_9FIRM</name>
<keyword evidence="2" id="KW-1003">Cell membrane</keyword>
<evidence type="ECO:0000313" key="7">
    <source>
        <dbReference type="EMBL" id="MDV5088707.1"/>
    </source>
</evidence>
<keyword evidence="4 6" id="KW-1133">Transmembrane helix</keyword>
<dbReference type="PANTHER" id="PTHR33529">
    <property type="entry name" value="SLR0882 PROTEIN-RELATED"/>
    <property type="match status" value="1"/>
</dbReference>
<dbReference type="RefSeq" id="WP_295190577.1">
    <property type="nucleotide sequence ID" value="NZ_JAWJZA010000007.1"/>
</dbReference>
<keyword evidence="3 6" id="KW-0812">Transmembrane</keyword>
<organism evidence="7 8">
    <name type="scientific">Veillonella absiana</name>
    <dbReference type="NCBI Taxonomy" id="3079305"/>
    <lineage>
        <taxon>Bacteria</taxon>
        <taxon>Bacillati</taxon>
        <taxon>Bacillota</taxon>
        <taxon>Negativicutes</taxon>
        <taxon>Veillonellales</taxon>
        <taxon>Veillonellaceae</taxon>
        <taxon>Veillonella</taxon>
    </lineage>
</organism>
<evidence type="ECO:0000256" key="5">
    <source>
        <dbReference type="ARBA" id="ARBA00023136"/>
    </source>
</evidence>
<evidence type="ECO:0000256" key="1">
    <source>
        <dbReference type="ARBA" id="ARBA00004651"/>
    </source>
</evidence>
<feature type="transmembrane region" description="Helical" evidence="6">
    <location>
        <begin position="281"/>
        <end position="299"/>
    </location>
</feature>
<reference evidence="7 8" key="1">
    <citation type="submission" date="2023-10" db="EMBL/GenBank/DDBJ databases">
        <title>Veillonella sp. nov., isolated from a pig farm feces dump.</title>
        <authorList>
            <person name="Chang Y.-H."/>
        </authorList>
    </citation>
    <scope>NUCLEOTIDE SEQUENCE [LARGE SCALE GENOMIC DNA]</scope>
    <source>
        <strain evidence="7 8">YH-vei2233</strain>
    </source>
</reference>
<evidence type="ECO:0000256" key="4">
    <source>
        <dbReference type="ARBA" id="ARBA00022989"/>
    </source>
</evidence>
<protein>
    <submittedName>
        <fullName evidence="7">LptF/LptG family permease</fullName>
    </submittedName>
</protein>
<evidence type="ECO:0000256" key="2">
    <source>
        <dbReference type="ARBA" id="ARBA00022475"/>
    </source>
</evidence>
<feature type="transmembrane region" description="Helical" evidence="6">
    <location>
        <begin position="336"/>
        <end position="358"/>
    </location>
</feature>
<dbReference type="Proteomes" id="UP001272515">
    <property type="component" value="Unassembled WGS sequence"/>
</dbReference>
<comment type="caution">
    <text evidence="7">The sequence shown here is derived from an EMBL/GenBank/DDBJ whole genome shotgun (WGS) entry which is preliminary data.</text>
</comment>
<dbReference type="Pfam" id="PF03739">
    <property type="entry name" value="LptF_LptG"/>
    <property type="match status" value="1"/>
</dbReference>
<evidence type="ECO:0000256" key="6">
    <source>
        <dbReference type="SAM" id="Phobius"/>
    </source>
</evidence>
<dbReference type="PANTHER" id="PTHR33529:SF6">
    <property type="entry name" value="YJGP_YJGQ FAMILY PERMEASE"/>
    <property type="match status" value="1"/>
</dbReference>
<evidence type="ECO:0000313" key="8">
    <source>
        <dbReference type="Proteomes" id="UP001272515"/>
    </source>
</evidence>
<feature type="transmembrane region" description="Helical" evidence="6">
    <location>
        <begin position="12"/>
        <end position="34"/>
    </location>
</feature>